<name>A0A1F4XHF2_9BACT</name>
<dbReference type="AlphaFoldDB" id="A0A1F4XHF2"/>
<dbReference type="InterPro" id="IPR002467">
    <property type="entry name" value="Pept_M24A_MAP1"/>
</dbReference>
<organism evidence="9 10">
    <name type="scientific">Candidatus Adlerbacteria bacterium RIFCSPLOWO2_01_FULL_51_16</name>
    <dbReference type="NCBI Taxonomy" id="1797243"/>
    <lineage>
        <taxon>Bacteria</taxon>
        <taxon>Candidatus Adleribacteriota</taxon>
    </lineage>
</organism>
<protein>
    <recommendedName>
        <fullName evidence="6 7">Methionine aminopeptidase</fullName>
        <shortName evidence="6">MAP</shortName>
        <shortName evidence="6">MetAP</shortName>
        <ecNumber evidence="6 7">3.4.11.18</ecNumber>
    </recommendedName>
    <alternativeName>
        <fullName evidence="6">Peptidase M</fullName>
    </alternativeName>
</protein>
<dbReference type="PANTHER" id="PTHR43330">
    <property type="entry name" value="METHIONINE AMINOPEPTIDASE"/>
    <property type="match status" value="1"/>
</dbReference>
<feature type="domain" description="Peptidase M24" evidence="8">
    <location>
        <begin position="2"/>
        <end position="227"/>
    </location>
</feature>
<evidence type="ECO:0000256" key="7">
    <source>
        <dbReference type="RuleBase" id="RU003653"/>
    </source>
</evidence>
<feature type="binding site" evidence="6">
    <location>
        <position position="82"/>
    </location>
    <ligand>
        <name>a divalent metal cation</name>
        <dbReference type="ChEBI" id="CHEBI:60240"/>
        <label>1</label>
    </ligand>
</feature>
<dbReference type="PANTHER" id="PTHR43330:SF27">
    <property type="entry name" value="METHIONINE AMINOPEPTIDASE"/>
    <property type="match status" value="1"/>
</dbReference>
<dbReference type="InterPro" id="IPR001714">
    <property type="entry name" value="Pept_M24_MAP"/>
</dbReference>
<feature type="binding site" evidence="6">
    <location>
        <position position="163"/>
    </location>
    <ligand>
        <name>substrate</name>
    </ligand>
</feature>
<dbReference type="PRINTS" id="PR00599">
    <property type="entry name" value="MAPEPTIDASE"/>
</dbReference>
<dbReference type="GO" id="GO:0005829">
    <property type="term" value="C:cytosol"/>
    <property type="evidence" value="ECO:0007669"/>
    <property type="project" value="TreeGrafter"/>
</dbReference>
<reference evidence="9 10" key="1">
    <citation type="journal article" date="2016" name="Nat. Commun.">
        <title>Thousands of microbial genomes shed light on interconnected biogeochemical processes in an aquifer system.</title>
        <authorList>
            <person name="Anantharaman K."/>
            <person name="Brown C.T."/>
            <person name="Hug L.A."/>
            <person name="Sharon I."/>
            <person name="Castelle C.J."/>
            <person name="Probst A.J."/>
            <person name="Thomas B.C."/>
            <person name="Singh A."/>
            <person name="Wilkins M.J."/>
            <person name="Karaoz U."/>
            <person name="Brodie E.L."/>
            <person name="Williams K.H."/>
            <person name="Hubbard S.S."/>
            <person name="Banfield J.F."/>
        </authorList>
    </citation>
    <scope>NUCLEOTIDE SEQUENCE [LARGE SCALE GENOMIC DNA]</scope>
</reference>
<dbReference type="GO" id="GO:0006508">
    <property type="term" value="P:proteolysis"/>
    <property type="evidence" value="ECO:0007669"/>
    <property type="project" value="UniProtKB-KW"/>
</dbReference>
<dbReference type="HAMAP" id="MF_01974">
    <property type="entry name" value="MetAP_1"/>
    <property type="match status" value="1"/>
</dbReference>
<comment type="subunit">
    <text evidence="6">Monomer.</text>
</comment>
<evidence type="ECO:0000256" key="5">
    <source>
        <dbReference type="ARBA" id="ARBA00022801"/>
    </source>
</evidence>
<evidence type="ECO:0000256" key="1">
    <source>
        <dbReference type="ARBA" id="ARBA00002521"/>
    </source>
</evidence>
<keyword evidence="4 6" id="KW-0479">Metal-binding</keyword>
<evidence type="ECO:0000259" key="8">
    <source>
        <dbReference type="Pfam" id="PF00557"/>
    </source>
</evidence>
<feature type="binding site" evidence="6">
    <location>
        <position position="220"/>
    </location>
    <ligand>
        <name>a divalent metal cation</name>
        <dbReference type="ChEBI" id="CHEBI:60240"/>
        <label>1</label>
    </ligand>
</feature>
<comment type="caution">
    <text evidence="9">The sequence shown here is derived from an EMBL/GenBank/DDBJ whole genome shotgun (WGS) entry which is preliminary data.</text>
</comment>
<feature type="binding site" evidence="6">
    <location>
        <position position="64"/>
    </location>
    <ligand>
        <name>substrate</name>
    </ligand>
</feature>
<dbReference type="STRING" id="1797243.A2943_03405"/>
<evidence type="ECO:0000256" key="6">
    <source>
        <dbReference type="HAMAP-Rule" id="MF_01974"/>
    </source>
</evidence>
<dbReference type="GO" id="GO:0046872">
    <property type="term" value="F:metal ion binding"/>
    <property type="evidence" value="ECO:0007669"/>
    <property type="project" value="UniProtKB-UniRule"/>
</dbReference>
<dbReference type="EC" id="3.4.11.18" evidence="6 7"/>
<comment type="function">
    <text evidence="1 6">Removes the N-terminal methionine from nascent proteins. The N-terminal methionine is often cleaved when the second residue in the primary sequence is small and uncharged (Met-Ala-, Cys, Gly, Pro, Ser, Thr, or Val). Requires deformylation of the N(alpha)-formylated initiator methionine before it can be hydrolyzed.</text>
</comment>
<comment type="catalytic activity">
    <reaction evidence="6 7">
        <text>Release of N-terminal amino acids, preferentially methionine, from peptides and arylamides.</text>
        <dbReference type="EC" id="3.4.11.18"/>
    </reaction>
</comment>
<evidence type="ECO:0000256" key="2">
    <source>
        <dbReference type="ARBA" id="ARBA00022438"/>
    </source>
</evidence>
<evidence type="ECO:0000256" key="4">
    <source>
        <dbReference type="ARBA" id="ARBA00022723"/>
    </source>
</evidence>
<evidence type="ECO:0000313" key="10">
    <source>
        <dbReference type="Proteomes" id="UP000176185"/>
    </source>
</evidence>
<evidence type="ECO:0000313" key="9">
    <source>
        <dbReference type="EMBL" id="OGC81044.1"/>
    </source>
</evidence>
<dbReference type="SUPFAM" id="SSF55920">
    <property type="entry name" value="Creatinase/aminopeptidase"/>
    <property type="match status" value="1"/>
</dbReference>
<dbReference type="Gene3D" id="3.90.230.10">
    <property type="entry name" value="Creatinase/methionine aminopeptidase superfamily"/>
    <property type="match status" value="1"/>
</dbReference>
<dbReference type="Proteomes" id="UP000176185">
    <property type="component" value="Unassembled WGS sequence"/>
</dbReference>
<keyword evidence="5 6" id="KW-0378">Hydrolase</keyword>
<keyword evidence="3 6" id="KW-0645">Protease</keyword>
<evidence type="ECO:0000256" key="3">
    <source>
        <dbReference type="ARBA" id="ARBA00022670"/>
    </source>
</evidence>
<feature type="binding site" evidence="6">
    <location>
        <position position="220"/>
    </location>
    <ligand>
        <name>a divalent metal cation</name>
        <dbReference type="ChEBI" id="CHEBI:60240"/>
        <label>2</label>
        <note>catalytic</note>
    </ligand>
</feature>
<dbReference type="InterPro" id="IPR036005">
    <property type="entry name" value="Creatinase/aminopeptidase-like"/>
</dbReference>
<dbReference type="GO" id="GO:0004239">
    <property type="term" value="F:initiator methionyl aminopeptidase activity"/>
    <property type="evidence" value="ECO:0007669"/>
    <property type="project" value="UniProtKB-UniRule"/>
</dbReference>
<accession>A0A1F4XHF2</accession>
<proteinExistence type="inferred from homology"/>
<dbReference type="GO" id="GO:0070006">
    <property type="term" value="F:metalloaminopeptidase activity"/>
    <property type="evidence" value="ECO:0007669"/>
    <property type="project" value="UniProtKB-UniRule"/>
</dbReference>
<feature type="binding site" evidence="6">
    <location>
        <position position="156"/>
    </location>
    <ligand>
        <name>a divalent metal cation</name>
        <dbReference type="ChEBI" id="CHEBI:60240"/>
        <label>2</label>
        <note>catalytic</note>
    </ligand>
</feature>
<keyword evidence="2 6" id="KW-0031">Aminopeptidase</keyword>
<comment type="similarity">
    <text evidence="6">Belongs to the peptidase M24A family. Methionine aminopeptidase type 1 subfamily.</text>
</comment>
<dbReference type="NCBIfam" id="TIGR00500">
    <property type="entry name" value="met_pdase_I"/>
    <property type="match status" value="1"/>
</dbReference>
<dbReference type="Pfam" id="PF00557">
    <property type="entry name" value="Peptidase_M24"/>
    <property type="match status" value="1"/>
</dbReference>
<gene>
    <name evidence="6" type="primary">map</name>
    <name evidence="9" type="ORF">A2943_03405</name>
</gene>
<feature type="binding site" evidence="6">
    <location>
        <position position="189"/>
    </location>
    <ligand>
        <name>a divalent metal cation</name>
        <dbReference type="ChEBI" id="CHEBI:60240"/>
        <label>2</label>
        <note>catalytic</note>
    </ligand>
</feature>
<sequence length="236" mass="24942">MAEVVREVLAMVGPGVASMDLDAAAERAIRARGATPSFLHYKAKGESKPYPATLCISVNDEVVHSPPIPEKILKEGDIASLDFGLSYEGAFMDTAHTLAVGKVYARERELIEATREALAAGIAAARVGGHLGDIGEAVSEIARAHKLGIVKTLSGHGVGAAVHEPPYVPNYGKRGEGEEIPDGLVIAIEPMFTESSGVLVFDKDGYTFRSKDGSRGAHFEHTVLITKTGPEILTAL</sequence>
<feature type="binding site" evidence="6">
    <location>
        <position position="93"/>
    </location>
    <ligand>
        <name>a divalent metal cation</name>
        <dbReference type="ChEBI" id="CHEBI:60240"/>
        <label>2</label>
        <note>catalytic</note>
    </ligand>
</feature>
<dbReference type="InterPro" id="IPR000994">
    <property type="entry name" value="Pept_M24"/>
</dbReference>
<feature type="binding site" evidence="6">
    <location>
        <position position="93"/>
    </location>
    <ligand>
        <name>a divalent metal cation</name>
        <dbReference type="ChEBI" id="CHEBI:60240"/>
        <label>1</label>
    </ligand>
</feature>
<dbReference type="EMBL" id="MEWX01000007">
    <property type="protein sequence ID" value="OGC81044.1"/>
    <property type="molecule type" value="Genomic_DNA"/>
</dbReference>
<comment type="cofactor">
    <cofactor evidence="6">
        <name>Co(2+)</name>
        <dbReference type="ChEBI" id="CHEBI:48828"/>
    </cofactor>
    <cofactor evidence="6">
        <name>Zn(2+)</name>
        <dbReference type="ChEBI" id="CHEBI:29105"/>
    </cofactor>
    <cofactor evidence="6">
        <name>Mn(2+)</name>
        <dbReference type="ChEBI" id="CHEBI:29035"/>
    </cofactor>
    <cofactor evidence="6">
        <name>Fe(2+)</name>
        <dbReference type="ChEBI" id="CHEBI:29033"/>
    </cofactor>
    <text evidence="6">Binds 2 divalent metal cations per subunit. Has a high-affinity and a low affinity metal-binding site. The true nature of the physiological cofactor is under debate. The enzyme is active with cobalt, zinc, manganese or divalent iron ions. Most likely, methionine aminopeptidases function as mononuclear Fe(2+)-metalloproteases under physiological conditions, and the catalytically relevant metal-binding site has been assigned to the histidine-containing high-affinity site.</text>
</comment>